<dbReference type="EMBL" id="CP002000">
    <property type="protein sequence ID" value="ADJ42766.1"/>
    <property type="molecule type" value="Genomic_DNA"/>
</dbReference>
<dbReference type="SUPFAM" id="SSF55729">
    <property type="entry name" value="Acyl-CoA N-acyltransferases (Nat)"/>
    <property type="match status" value="1"/>
</dbReference>
<dbReference type="KEGG" id="amd:AMED_0947"/>
<dbReference type="RefSeq" id="WP_013222859.1">
    <property type="nucleotide sequence ID" value="NC_014318.1"/>
</dbReference>
<dbReference type="eggNOG" id="COG0456">
    <property type="taxonomic scope" value="Bacteria"/>
</dbReference>
<dbReference type="OrthoDB" id="510731at2"/>
<organism evidence="2 3">
    <name type="scientific">Amycolatopsis mediterranei (strain U-32)</name>
    <dbReference type="NCBI Taxonomy" id="749927"/>
    <lineage>
        <taxon>Bacteria</taxon>
        <taxon>Bacillati</taxon>
        <taxon>Actinomycetota</taxon>
        <taxon>Actinomycetes</taxon>
        <taxon>Pseudonocardiales</taxon>
        <taxon>Pseudonocardiaceae</taxon>
        <taxon>Amycolatopsis</taxon>
    </lineage>
</organism>
<protein>
    <recommendedName>
        <fullName evidence="1">N-acetyltransferase domain-containing protein</fullName>
    </recommendedName>
</protein>
<dbReference type="AlphaFoldDB" id="A0A0H3CZU0"/>
<dbReference type="InterPro" id="IPR016181">
    <property type="entry name" value="Acyl_CoA_acyltransferase"/>
</dbReference>
<dbReference type="Pfam" id="PF18014">
    <property type="entry name" value="Acetyltransf_18"/>
    <property type="match status" value="1"/>
</dbReference>
<evidence type="ECO:0000313" key="3">
    <source>
        <dbReference type="Proteomes" id="UP000000328"/>
    </source>
</evidence>
<dbReference type="Pfam" id="PF13673">
    <property type="entry name" value="Acetyltransf_10"/>
    <property type="match status" value="1"/>
</dbReference>
<evidence type="ECO:0000259" key="1">
    <source>
        <dbReference type="PROSITE" id="PS51186"/>
    </source>
</evidence>
<dbReference type="PROSITE" id="PS51186">
    <property type="entry name" value="GNAT"/>
    <property type="match status" value="1"/>
</dbReference>
<dbReference type="InterPro" id="IPR000182">
    <property type="entry name" value="GNAT_dom"/>
</dbReference>
<evidence type="ECO:0000313" key="2">
    <source>
        <dbReference type="EMBL" id="ADJ42766.1"/>
    </source>
</evidence>
<gene>
    <name evidence="2" type="ordered locus">AMED_0947</name>
</gene>
<accession>A0A0H3CZU0</accession>
<sequence>MDFPPIRTLAAADLPACSDLAESRSWPREPRKWTLLHDVGRVFGVTAPDGDGLAAAAVLMRFGSVASISMVLVAARYERRGLGRAITAHALSAAGDRVVWLHASKFGLPLYESMGFVADGGCQGHLGTFADDGGPGARPATDFEEIVSLDETAHGVNRRPLLERLGAAYAVDGGFAFGTDIGHVTVIGPVVAESEEQARALIRGAARSAPGEVRVDPDFRFPALTAWVRERDLVPTAPAPRLVFGGRALPGDPRRRFAPFTRAA</sequence>
<dbReference type="Gene3D" id="3.40.630.30">
    <property type="match status" value="1"/>
</dbReference>
<dbReference type="GeneID" id="92868743"/>
<proteinExistence type="predicted"/>
<reference evidence="2 3" key="1">
    <citation type="journal article" date="2010" name="Cell Res.">
        <title>Complete genome sequence of the rifamycin SV-producing Amycolatopsis mediterranei U32 revealed its genetic characteristics in phylogeny and metabolism.</title>
        <authorList>
            <person name="Zhao W."/>
            <person name="Zhong Y."/>
            <person name="Yuan H."/>
            <person name="Wang J."/>
            <person name="Zheng H."/>
            <person name="Wang Y."/>
            <person name="Cen X."/>
            <person name="Xu F."/>
            <person name="Bai J."/>
            <person name="Han X."/>
            <person name="Lu G."/>
            <person name="Zhu Y."/>
            <person name="Shao Z."/>
            <person name="Yan H."/>
            <person name="Li C."/>
            <person name="Peng N."/>
            <person name="Zhang Z."/>
            <person name="Zhang Y."/>
            <person name="Lin W."/>
            <person name="Fan Y."/>
            <person name="Qin Z."/>
            <person name="Hu Y."/>
            <person name="Zhu B."/>
            <person name="Wang S."/>
            <person name="Ding X."/>
            <person name="Zhao G.P."/>
        </authorList>
    </citation>
    <scope>NUCLEOTIDE SEQUENCE [LARGE SCALE GENOMIC DNA]</scope>
    <source>
        <strain evidence="3">U-32</strain>
    </source>
</reference>
<name>A0A0H3CZU0_AMYMU</name>
<dbReference type="InterPro" id="IPR052729">
    <property type="entry name" value="Acyl/Acetyltrans_Enzymes"/>
</dbReference>
<dbReference type="InterPro" id="IPR041496">
    <property type="entry name" value="YitH/HolE_GNAT"/>
</dbReference>
<dbReference type="Proteomes" id="UP000000328">
    <property type="component" value="Chromosome"/>
</dbReference>
<dbReference type="PATRIC" id="fig|749927.5.peg.977"/>
<dbReference type="PANTHER" id="PTHR47237">
    <property type="entry name" value="SLL0310 PROTEIN"/>
    <property type="match status" value="1"/>
</dbReference>
<dbReference type="PANTHER" id="PTHR47237:SF2">
    <property type="entry name" value="BLL4206 PROTEIN"/>
    <property type="match status" value="1"/>
</dbReference>
<dbReference type="HOGENOM" id="CLU_063450_0_0_11"/>
<feature type="domain" description="N-acetyltransferase" evidence="1">
    <location>
        <begin position="4"/>
        <end position="150"/>
    </location>
</feature>
<dbReference type="Gene3D" id="3.40.630.90">
    <property type="match status" value="1"/>
</dbReference>
<dbReference type="GO" id="GO:0016747">
    <property type="term" value="F:acyltransferase activity, transferring groups other than amino-acyl groups"/>
    <property type="evidence" value="ECO:0007669"/>
    <property type="project" value="InterPro"/>
</dbReference>